<dbReference type="NCBIfam" id="TIGR00762">
    <property type="entry name" value="DegV"/>
    <property type="match status" value="1"/>
</dbReference>
<sequence length="290" mass="32461">MRSAIVVDSTAGIDPALLEQPNIFQVDLTINFKDGEIITDTNEPEPTKKFYKKLVESDELPTTSQPELGEYMKIFDQIIEADFDTVFMFLMSSQLSGTYQTAVLAASEYDEKLSIFPIDSKGVSIYTEHVVLEALRMIEAGMSAEDIAAESRWIIDHSTIYVAIKDLNNLVKGGRLNNRQAFIGTMLKVWPILYFKQDGGLGIYDKVRSLKKVQRAYKKIADDHIAKYGEDQSLILFAHGDAEEETIKIRDQILADYSDVSSWMRYLTPVIGVHGGKGCIGMATAVKARI</sequence>
<organism evidence="3 4">
    <name type="scientific">Aerococcus suis</name>
    <dbReference type="NCBI Taxonomy" id="371602"/>
    <lineage>
        <taxon>Bacteria</taxon>
        <taxon>Bacillati</taxon>
        <taxon>Bacillota</taxon>
        <taxon>Bacilli</taxon>
        <taxon>Lactobacillales</taxon>
        <taxon>Aerococcaceae</taxon>
        <taxon>Aerococcus</taxon>
    </lineage>
</organism>
<name>A0A1W1Y3P5_9LACT</name>
<protein>
    <submittedName>
        <fullName evidence="3">EDD domain protein, DegV family</fullName>
    </submittedName>
</protein>
<dbReference type="EMBL" id="FWXK01000001">
    <property type="protein sequence ID" value="SMC30744.1"/>
    <property type="molecule type" value="Genomic_DNA"/>
</dbReference>
<keyword evidence="4" id="KW-1185">Reference proteome</keyword>
<evidence type="ECO:0000256" key="1">
    <source>
        <dbReference type="ARBA" id="ARBA00003238"/>
    </source>
</evidence>
<reference evidence="4" key="1">
    <citation type="submission" date="2017-04" db="EMBL/GenBank/DDBJ databases">
        <authorList>
            <person name="Varghese N."/>
            <person name="Submissions S."/>
        </authorList>
    </citation>
    <scope>NUCLEOTIDE SEQUENCE [LARGE SCALE GENOMIC DNA]</scope>
    <source>
        <strain evidence="4">DSM 21500</strain>
    </source>
</reference>
<evidence type="ECO:0000256" key="2">
    <source>
        <dbReference type="ARBA" id="ARBA00023121"/>
    </source>
</evidence>
<dbReference type="SUPFAM" id="SSF82549">
    <property type="entry name" value="DAK1/DegV-like"/>
    <property type="match status" value="1"/>
</dbReference>
<dbReference type="Pfam" id="PF02645">
    <property type="entry name" value="DegV"/>
    <property type="match status" value="1"/>
</dbReference>
<dbReference type="Gene3D" id="3.40.50.10170">
    <property type="match status" value="1"/>
</dbReference>
<dbReference type="InterPro" id="IPR003797">
    <property type="entry name" value="DegV"/>
</dbReference>
<evidence type="ECO:0000313" key="3">
    <source>
        <dbReference type="EMBL" id="SMC30744.1"/>
    </source>
</evidence>
<dbReference type="PROSITE" id="PS51482">
    <property type="entry name" value="DEGV"/>
    <property type="match status" value="1"/>
</dbReference>
<dbReference type="PANTHER" id="PTHR33434:SF2">
    <property type="entry name" value="FATTY ACID-BINDING PROTEIN TM_1468"/>
    <property type="match status" value="1"/>
</dbReference>
<dbReference type="STRING" id="371602.SAMN04487984_0266"/>
<dbReference type="PANTHER" id="PTHR33434">
    <property type="entry name" value="DEGV DOMAIN-CONTAINING PROTEIN DR_1986-RELATED"/>
    <property type="match status" value="1"/>
</dbReference>
<dbReference type="RefSeq" id="WP_159444408.1">
    <property type="nucleotide sequence ID" value="NZ_FWXK01000001.1"/>
</dbReference>
<dbReference type="OrthoDB" id="9775494at2"/>
<dbReference type="InterPro" id="IPR043168">
    <property type="entry name" value="DegV_C"/>
</dbReference>
<dbReference type="Gene3D" id="3.30.1180.10">
    <property type="match status" value="1"/>
</dbReference>
<evidence type="ECO:0000313" key="4">
    <source>
        <dbReference type="Proteomes" id="UP000243884"/>
    </source>
</evidence>
<accession>A0A1W1Y3P5</accession>
<dbReference type="AlphaFoldDB" id="A0A1W1Y3P5"/>
<comment type="function">
    <text evidence="1">May bind long-chain fatty acids, such as palmitate, and may play a role in lipid transport or fatty acid metabolism.</text>
</comment>
<dbReference type="GO" id="GO:0008289">
    <property type="term" value="F:lipid binding"/>
    <property type="evidence" value="ECO:0007669"/>
    <property type="project" value="UniProtKB-KW"/>
</dbReference>
<proteinExistence type="predicted"/>
<gene>
    <name evidence="3" type="ORF">SAMN04487984_0266</name>
</gene>
<dbReference type="Proteomes" id="UP000243884">
    <property type="component" value="Unassembled WGS sequence"/>
</dbReference>
<keyword evidence="2" id="KW-0446">Lipid-binding</keyword>
<dbReference type="InterPro" id="IPR050270">
    <property type="entry name" value="DegV_domain_contain"/>
</dbReference>